<sequence length="230" mass="24405">MLLFSLGFALLLVTPSQCGPAICAPNLYGRPGVPDSASVISALPFTQSDPEGQLGVPRSFAEPAFFQPRFSKLVNPWHSSMVQLPRLWRIRSARLALLFYADETGMVRNPSINLNWGVVQAAALGAKRYCVQAQNGAGGAWIISDHFRNPYLTVYIYEAGSPFEAVLNNYMITGKGVYPYSPRGLGSEGTLLNATMAGAILSGSIIAPAAGAGSVQISGLPPPLATEMSS</sequence>
<evidence type="ECO:0000256" key="1">
    <source>
        <dbReference type="SAM" id="SignalP"/>
    </source>
</evidence>
<dbReference type="EMBL" id="JBHFEH010000071">
    <property type="protein sequence ID" value="KAL2049124.1"/>
    <property type="molecule type" value="Genomic_DNA"/>
</dbReference>
<evidence type="ECO:0000313" key="3">
    <source>
        <dbReference type="Proteomes" id="UP001590951"/>
    </source>
</evidence>
<proteinExistence type="predicted"/>
<protein>
    <submittedName>
        <fullName evidence="2">Uncharacterized protein</fullName>
    </submittedName>
</protein>
<name>A0ABR4ATV3_9LECA</name>
<feature type="signal peptide" evidence="1">
    <location>
        <begin position="1"/>
        <end position="18"/>
    </location>
</feature>
<gene>
    <name evidence="2" type="ORF">ABVK25_010636</name>
</gene>
<accession>A0ABR4ATV3</accession>
<comment type="caution">
    <text evidence="2">The sequence shown here is derived from an EMBL/GenBank/DDBJ whole genome shotgun (WGS) entry which is preliminary data.</text>
</comment>
<organism evidence="2 3">
    <name type="scientific">Lepraria finkii</name>
    <dbReference type="NCBI Taxonomy" id="1340010"/>
    <lineage>
        <taxon>Eukaryota</taxon>
        <taxon>Fungi</taxon>
        <taxon>Dikarya</taxon>
        <taxon>Ascomycota</taxon>
        <taxon>Pezizomycotina</taxon>
        <taxon>Lecanoromycetes</taxon>
        <taxon>OSLEUM clade</taxon>
        <taxon>Lecanoromycetidae</taxon>
        <taxon>Lecanorales</taxon>
        <taxon>Lecanorineae</taxon>
        <taxon>Stereocaulaceae</taxon>
        <taxon>Lepraria</taxon>
    </lineage>
</organism>
<reference evidence="2 3" key="1">
    <citation type="submission" date="2024-09" db="EMBL/GenBank/DDBJ databases">
        <title>Rethinking Asexuality: The Enigmatic Case of Functional Sexual Genes in Lepraria (Stereocaulaceae).</title>
        <authorList>
            <person name="Doellman M."/>
            <person name="Sun Y."/>
            <person name="Barcenas-Pena A."/>
            <person name="Lumbsch H.T."/>
            <person name="Grewe F."/>
        </authorList>
    </citation>
    <scope>NUCLEOTIDE SEQUENCE [LARGE SCALE GENOMIC DNA]</scope>
    <source>
        <strain evidence="2 3">Grewe 0041</strain>
    </source>
</reference>
<evidence type="ECO:0000313" key="2">
    <source>
        <dbReference type="EMBL" id="KAL2049124.1"/>
    </source>
</evidence>
<feature type="chain" id="PRO_5046422914" evidence="1">
    <location>
        <begin position="19"/>
        <end position="230"/>
    </location>
</feature>
<keyword evidence="1" id="KW-0732">Signal</keyword>
<dbReference type="Proteomes" id="UP001590951">
    <property type="component" value="Unassembled WGS sequence"/>
</dbReference>
<keyword evidence="3" id="KW-1185">Reference proteome</keyword>